<dbReference type="Gene3D" id="3.30.9.10">
    <property type="entry name" value="D-Amino Acid Oxidase, subunit A, domain 2"/>
    <property type="match status" value="1"/>
</dbReference>
<feature type="region of interest" description="Disordered" evidence="1">
    <location>
        <begin position="338"/>
        <end position="368"/>
    </location>
</feature>
<dbReference type="EMBL" id="MU001495">
    <property type="protein sequence ID" value="KAF2448225.1"/>
    <property type="molecule type" value="Genomic_DNA"/>
</dbReference>
<feature type="region of interest" description="Disordered" evidence="1">
    <location>
        <begin position="143"/>
        <end position="201"/>
    </location>
</feature>
<dbReference type="OrthoDB" id="10549641at2759"/>
<evidence type="ECO:0000256" key="1">
    <source>
        <dbReference type="SAM" id="MobiDB-lite"/>
    </source>
</evidence>
<feature type="compositionally biased region" description="Acidic residues" evidence="1">
    <location>
        <begin position="359"/>
        <end position="368"/>
    </location>
</feature>
<evidence type="ECO:0000313" key="2">
    <source>
        <dbReference type="EMBL" id="KAF2448225.1"/>
    </source>
</evidence>
<dbReference type="Gene3D" id="3.40.50.720">
    <property type="entry name" value="NAD(P)-binding Rossmann-like Domain"/>
    <property type="match status" value="1"/>
</dbReference>
<feature type="compositionally biased region" description="Basic residues" evidence="1">
    <location>
        <begin position="181"/>
        <end position="190"/>
    </location>
</feature>
<name>A0A9P4PN76_9PLEO</name>
<proteinExistence type="predicted"/>
<sequence length="368" mass="41132">MSVPQGRKPYIPIATYVKSLGAETNTASLPELTSFANSISAALIHLDRKDAELVFNCTGLGASKLCDENMFATRAAKPSSVPRRKTPFSAEPSDATYFICGTEGNNSWDSEPTTAISQSILELVKKVMVGWAGKDAQIEAMRDQLSTNKDMKRSRSRPPSQFAFAEDKSSMERHVDTDFTRHKRRARGSRHPTESNAQFDDPMEANQPQAMAATRRATTSSPNSIYRIHYDSLPHNCPGYVSIHEGSQVGYTNDSDLAKLAAEFSWNHHLSDKGWQVQEYKVGAYSEQRLKQMDKGPVELKNGSWATFYGRYNAIMATRDCPREKEKLEDELLAIHDRKYRPNHGTQDDAGVEKQPDDAVMEAQEEAT</sequence>
<dbReference type="Proteomes" id="UP000799764">
    <property type="component" value="Unassembled WGS sequence"/>
</dbReference>
<reference evidence="2" key="1">
    <citation type="journal article" date="2020" name="Stud. Mycol.">
        <title>101 Dothideomycetes genomes: a test case for predicting lifestyles and emergence of pathogens.</title>
        <authorList>
            <person name="Haridas S."/>
            <person name="Albert R."/>
            <person name="Binder M."/>
            <person name="Bloem J."/>
            <person name="Labutti K."/>
            <person name="Salamov A."/>
            <person name="Andreopoulos B."/>
            <person name="Baker S."/>
            <person name="Barry K."/>
            <person name="Bills G."/>
            <person name="Bluhm B."/>
            <person name="Cannon C."/>
            <person name="Castanera R."/>
            <person name="Culley D."/>
            <person name="Daum C."/>
            <person name="Ezra D."/>
            <person name="Gonzalez J."/>
            <person name="Henrissat B."/>
            <person name="Kuo A."/>
            <person name="Liang C."/>
            <person name="Lipzen A."/>
            <person name="Lutzoni F."/>
            <person name="Magnuson J."/>
            <person name="Mondo S."/>
            <person name="Nolan M."/>
            <person name="Ohm R."/>
            <person name="Pangilinan J."/>
            <person name="Park H.-J."/>
            <person name="Ramirez L."/>
            <person name="Alfaro M."/>
            <person name="Sun H."/>
            <person name="Tritt A."/>
            <person name="Yoshinaga Y."/>
            <person name="Zwiers L.-H."/>
            <person name="Turgeon B."/>
            <person name="Goodwin S."/>
            <person name="Spatafora J."/>
            <person name="Crous P."/>
            <person name="Grigoriev I."/>
        </authorList>
    </citation>
    <scope>NUCLEOTIDE SEQUENCE</scope>
    <source>
        <strain evidence="2">CBS 690.94</strain>
    </source>
</reference>
<organism evidence="2 3">
    <name type="scientific">Karstenula rhodostoma CBS 690.94</name>
    <dbReference type="NCBI Taxonomy" id="1392251"/>
    <lineage>
        <taxon>Eukaryota</taxon>
        <taxon>Fungi</taxon>
        <taxon>Dikarya</taxon>
        <taxon>Ascomycota</taxon>
        <taxon>Pezizomycotina</taxon>
        <taxon>Dothideomycetes</taxon>
        <taxon>Pleosporomycetidae</taxon>
        <taxon>Pleosporales</taxon>
        <taxon>Massarineae</taxon>
        <taxon>Didymosphaeriaceae</taxon>
        <taxon>Karstenula</taxon>
    </lineage>
</organism>
<comment type="caution">
    <text evidence="2">The sequence shown here is derived from an EMBL/GenBank/DDBJ whole genome shotgun (WGS) entry which is preliminary data.</text>
</comment>
<evidence type="ECO:0000313" key="3">
    <source>
        <dbReference type="Proteomes" id="UP000799764"/>
    </source>
</evidence>
<feature type="compositionally biased region" description="Basic and acidic residues" evidence="1">
    <location>
        <begin position="165"/>
        <end position="180"/>
    </location>
</feature>
<dbReference type="AlphaFoldDB" id="A0A9P4PN76"/>
<accession>A0A9P4PN76</accession>
<protein>
    <submittedName>
        <fullName evidence="2">Uncharacterized protein</fullName>
    </submittedName>
</protein>
<keyword evidence="3" id="KW-1185">Reference proteome</keyword>
<gene>
    <name evidence="2" type="ORF">P171DRAFT_508378</name>
</gene>